<dbReference type="Pfam" id="PF00089">
    <property type="entry name" value="Trypsin"/>
    <property type="match status" value="1"/>
</dbReference>
<dbReference type="PANTHER" id="PTHR24260:SF147">
    <property type="entry name" value="EG:BACR7A4.3 PROTEIN-RELATED"/>
    <property type="match status" value="1"/>
</dbReference>
<keyword evidence="6" id="KW-0325">Glycoprotein</keyword>
<keyword evidence="4" id="KW-0865">Zymogen</keyword>
<evidence type="ECO:0000256" key="3">
    <source>
        <dbReference type="ARBA" id="ARBA00022837"/>
    </source>
</evidence>
<evidence type="ECO:0000256" key="4">
    <source>
        <dbReference type="ARBA" id="ARBA00023145"/>
    </source>
</evidence>
<protein>
    <recommendedName>
        <fullName evidence="10">Peptidase S1 domain-containing protein</fullName>
    </recommendedName>
</protein>
<dbReference type="PANTHER" id="PTHR24260">
    <property type="match status" value="1"/>
</dbReference>
<feature type="region of interest" description="Disordered" evidence="8">
    <location>
        <begin position="288"/>
        <end position="307"/>
    </location>
</feature>
<dbReference type="Gene3D" id="2.40.10.10">
    <property type="entry name" value="Trypsin-like serine proteases"/>
    <property type="match status" value="2"/>
</dbReference>
<name>B4P0V8_DROYA</name>
<dbReference type="InterPro" id="IPR009003">
    <property type="entry name" value="Peptidase_S1_PA"/>
</dbReference>
<dbReference type="GO" id="GO:0004252">
    <property type="term" value="F:serine-type endopeptidase activity"/>
    <property type="evidence" value="ECO:0007669"/>
    <property type="project" value="InterPro"/>
</dbReference>
<organism evidence="11 12">
    <name type="scientific">Drosophila yakuba</name>
    <name type="common">Fruit fly</name>
    <dbReference type="NCBI Taxonomy" id="7245"/>
    <lineage>
        <taxon>Eukaryota</taxon>
        <taxon>Metazoa</taxon>
        <taxon>Ecdysozoa</taxon>
        <taxon>Arthropoda</taxon>
        <taxon>Hexapoda</taxon>
        <taxon>Insecta</taxon>
        <taxon>Pterygota</taxon>
        <taxon>Neoptera</taxon>
        <taxon>Endopterygota</taxon>
        <taxon>Diptera</taxon>
        <taxon>Brachycera</taxon>
        <taxon>Muscomorpha</taxon>
        <taxon>Ephydroidea</taxon>
        <taxon>Drosophilidae</taxon>
        <taxon>Drosophila</taxon>
        <taxon>Sophophora</taxon>
    </lineage>
</organism>
<dbReference type="PROSITE" id="PS00134">
    <property type="entry name" value="TRYPSIN_HIS"/>
    <property type="match status" value="1"/>
</dbReference>
<dbReference type="SMR" id="B4P0V8"/>
<keyword evidence="12" id="KW-1185">Reference proteome</keyword>
<evidence type="ECO:0000256" key="8">
    <source>
        <dbReference type="SAM" id="MobiDB-lite"/>
    </source>
</evidence>
<keyword evidence="3" id="KW-0106">Calcium</keyword>
<feature type="compositionally biased region" description="Basic and acidic residues" evidence="8">
    <location>
        <begin position="289"/>
        <end position="299"/>
    </location>
</feature>
<dbReference type="PROSITE" id="PS50240">
    <property type="entry name" value="TRYPSIN_DOM"/>
    <property type="match status" value="1"/>
</dbReference>
<dbReference type="AlphaFoldDB" id="B4P0V8"/>
<reference evidence="11 12" key="1">
    <citation type="journal article" date="2007" name="Nature">
        <title>Evolution of genes and genomes on the Drosophila phylogeny.</title>
        <authorList>
            <consortium name="Drosophila 12 Genomes Consortium"/>
            <person name="Clark A.G."/>
            <person name="Eisen M.B."/>
            <person name="Smith D.R."/>
            <person name="Bergman C.M."/>
            <person name="Oliver B."/>
            <person name="Markow T.A."/>
            <person name="Kaufman T.C."/>
            <person name="Kellis M."/>
            <person name="Gelbart W."/>
            <person name="Iyer V.N."/>
            <person name="Pollard D.A."/>
            <person name="Sackton T.B."/>
            <person name="Larracuente A.M."/>
            <person name="Singh N.D."/>
            <person name="Abad J.P."/>
            <person name="Abt D.N."/>
            <person name="Adryan B."/>
            <person name="Aguade M."/>
            <person name="Akashi H."/>
            <person name="Anderson W.W."/>
            <person name="Aquadro C.F."/>
            <person name="Ardell D.H."/>
            <person name="Arguello R."/>
            <person name="Artieri C.G."/>
            <person name="Barbash D.A."/>
            <person name="Barker D."/>
            <person name="Barsanti P."/>
            <person name="Batterham P."/>
            <person name="Batzoglou S."/>
            <person name="Begun D."/>
            <person name="Bhutkar A."/>
            <person name="Blanco E."/>
            <person name="Bosak S.A."/>
            <person name="Bradley R.K."/>
            <person name="Brand A.D."/>
            <person name="Brent M.R."/>
            <person name="Brooks A.N."/>
            <person name="Brown R.H."/>
            <person name="Butlin R.K."/>
            <person name="Caggese C."/>
            <person name="Calvi B.R."/>
            <person name="Bernardo de Carvalho A."/>
            <person name="Caspi A."/>
            <person name="Castrezana S."/>
            <person name="Celniker S.E."/>
            <person name="Chang J.L."/>
            <person name="Chapple C."/>
            <person name="Chatterji S."/>
            <person name="Chinwalla A."/>
            <person name="Civetta A."/>
            <person name="Clifton S.W."/>
            <person name="Comeron J.M."/>
            <person name="Costello J.C."/>
            <person name="Coyne J.A."/>
            <person name="Daub J."/>
            <person name="David R.G."/>
            <person name="Delcher A.L."/>
            <person name="Delehaunty K."/>
            <person name="Do C.B."/>
            <person name="Ebling H."/>
            <person name="Edwards K."/>
            <person name="Eickbush T."/>
            <person name="Evans J.D."/>
            <person name="Filipski A."/>
            <person name="Findeiss S."/>
            <person name="Freyhult E."/>
            <person name="Fulton L."/>
            <person name="Fulton R."/>
            <person name="Garcia A.C."/>
            <person name="Gardiner A."/>
            <person name="Garfield D.A."/>
            <person name="Garvin B.E."/>
            <person name="Gibson G."/>
            <person name="Gilbert D."/>
            <person name="Gnerre S."/>
            <person name="Godfrey J."/>
            <person name="Good R."/>
            <person name="Gotea V."/>
            <person name="Gravely B."/>
            <person name="Greenberg A.J."/>
            <person name="Griffiths-Jones S."/>
            <person name="Gross S."/>
            <person name="Guigo R."/>
            <person name="Gustafson E.A."/>
            <person name="Haerty W."/>
            <person name="Hahn M.W."/>
            <person name="Halligan D.L."/>
            <person name="Halpern A.L."/>
            <person name="Halter G.M."/>
            <person name="Han M.V."/>
            <person name="Heger A."/>
            <person name="Hillier L."/>
            <person name="Hinrichs A.S."/>
            <person name="Holmes I."/>
            <person name="Hoskins R.A."/>
            <person name="Hubisz M.J."/>
            <person name="Hultmark D."/>
            <person name="Huntley M.A."/>
            <person name="Jaffe D.B."/>
            <person name="Jagadeeshan S."/>
            <person name="Jeck W.R."/>
            <person name="Johnson J."/>
            <person name="Jones C.D."/>
            <person name="Jordan W.C."/>
            <person name="Karpen G.H."/>
            <person name="Kataoka E."/>
            <person name="Keightley P.D."/>
            <person name="Kheradpour P."/>
            <person name="Kirkness E.F."/>
            <person name="Koerich L.B."/>
            <person name="Kristiansen K."/>
            <person name="Kudrna D."/>
            <person name="Kulathinal R.J."/>
            <person name="Kumar S."/>
            <person name="Kwok R."/>
            <person name="Lander E."/>
            <person name="Langley C.H."/>
            <person name="Lapoint R."/>
            <person name="Lazzaro B.P."/>
            <person name="Lee S.J."/>
            <person name="Levesque L."/>
            <person name="Li R."/>
            <person name="Lin C.F."/>
            <person name="Lin M.F."/>
            <person name="Lindblad-Toh K."/>
            <person name="Llopart A."/>
            <person name="Long M."/>
            <person name="Low L."/>
            <person name="Lozovsky E."/>
            <person name="Lu J."/>
            <person name="Luo M."/>
            <person name="Machado C.A."/>
            <person name="Makalowski W."/>
            <person name="Marzo M."/>
            <person name="Matsuda M."/>
            <person name="Matzkin L."/>
            <person name="McAllister B."/>
            <person name="McBride C.S."/>
            <person name="McKernan B."/>
            <person name="McKernan K."/>
            <person name="Mendez-Lago M."/>
            <person name="Minx P."/>
            <person name="Mollenhauer M.U."/>
            <person name="Montooth K."/>
            <person name="Mount S.M."/>
            <person name="Mu X."/>
            <person name="Myers E."/>
            <person name="Negre B."/>
            <person name="Newfeld S."/>
            <person name="Nielsen R."/>
            <person name="Noor M.A."/>
            <person name="O'Grady P."/>
            <person name="Pachter L."/>
            <person name="Papaceit M."/>
            <person name="Parisi M.J."/>
            <person name="Parisi M."/>
            <person name="Parts L."/>
            <person name="Pedersen J.S."/>
            <person name="Pesole G."/>
            <person name="Phillippy A.M."/>
            <person name="Ponting C.P."/>
            <person name="Pop M."/>
            <person name="Porcelli D."/>
            <person name="Powell J.R."/>
            <person name="Prohaska S."/>
            <person name="Pruitt K."/>
            <person name="Puig M."/>
            <person name="Quesneville H."/>
            <person name="Ram K.R."/>
            <person name="Rand D."/>
            <person name="Rasmussen M.D."/>
            <person name="Reed L.K."/>
            <person name="Reenan R."/>
            <person name="Reily A."/>
            <person name="Remington K.A."/>
            <person name="Rieger T.T."/>
            <person name="Ritchie M.G."/>
            <person name="Robin C."/>
            <person name="Rogers Y.H."/>
            <person name="Rohde C."/>
            <person name="Rozas J."/>
            <person name="Rubenfield M.J."/>
            <person name="Ruiz A."/>
            <person name="Russo S."/>
            <person name="Salzberg S.L."/>
            <person name="Sanchez-Gracia A."/>
            <person name="Saranga D.J."/>
            <person name="Sato H."/>
            <person name="Schaeffer S.W."/>
            <person name="Schatz M.C."/>
            <person name="Schlenke T."/>
            <person name="Schwartz R."/>
            <person name="Segarra C."/>
            <person name="Singh R.S."/>
            <person name="Sirot L."/>
            <person name="Sirota M."/>
            <person name="Sisneros N.B."/>
            <person name="Smith C.D."/>
            <person name="Smith T.F."/>
            <person name="Spieth J."/>
            <person name="Stage D.E."/>
            <person name="Stark A."/>
            <person name="Stephan W."/>
            <person name="Strausberg R.L."/>
            <person name="Strempel S."/>
            <person name="Sturgill D."/>
            <person name="Sutton G."/>
            <person name="Sutton G.G."/>
            <person name="Tao W."/>
            <person name="Teichmann S."/>
            <person name="Tobari Y.N."/>
            <person name="Tomimura Y."/>
            <person name="Tsolas J.M."/>
            <person name="Valente V.L."/>
            <person name="Venter E."/>
            <person name="Venter J.C."/>
            <person name="Vicario S."/>
            <person name="Vieira F.G."/>
            <person name="Vilella A.J."/>
            <person name="Villasante A."/>
            <person name="Walenz B."/>
            <person name="Wang J."/>
            <person name="Wasserman M."/>
            <person name="Watts T."/>
            <person name="Wilson D."/>
            <person name="Wilson R.K."/>
            <person name="Wing R.A."/>
            <person name="Wolfner M.F."/>
            <person name="Wong A."/>
            <person name="Wong G.K."/>
            <person name="Wu C.I."/>
            <person name="Wu G."/>
            <person name="Yamamoto D."/>
            <person name="Yang H.P."/>
            <person name="Yang S.P."/>
            <person name="Yorke J.A."/>
            <person name="Yoshida K."/>
            <person name="Zdobnov E."/>
            <person name="Zhang P."/>
            <person name="Zhang Y."/>
            <person name="Zimin A.V."/>
            <person name="Baldwin J."/>
            <person name="Abdouelleil A."/>
            <person name="Abdulkadir J."/>
            <person name="Abebe A."/>
            <person name="Abera B."/>
            <person name="Abreu J."/>
            <person name="Acer S.C."/>
            <person name="Aftuck L."/>
            <person name="Alexander A."/>
            <person name="An P."/>
            <person name="Anderson E."/>
            <person name="Anderson S."/>
            <person name="Arachi H."/>
            <person name="Azer M."/>
            <person name="Bachantsang P."/>
            <person name="Barry A."/>
            <person name="Bayul T."/>
            <person name="Berlin A."/>
            <person name="Bessette D."/>
            <person name="Bloom T."/>
            <person name="Blye J."/>
            <person name="Boguslavskiy L."/>
            <person name="Bonnet C."/>
            <person name="Boukhgalter B."/>
            <person name="Bourzgui I."/>
            <person name="Brown A."/>
            <person name="Cahill P."/>
            <person name="Channer S."/>
            <person name="Cheshatsang Y."/>
            <person name="Chuda L."/>
            <person name="Citroen M."/>
            <person name="Collymore A."/>
            <person name="Cooke P."/>
            <person name="Costello M."/>
            <person name="D'Aco K."/>
            <person name="Daza R."/>
            <person name="De Haan G."/>
            <person name="DeGray S."/>
            <person name="DeMaso C."/>
            <person name="Dhargay N."/>
            <person name="Dooley K."/>
            <person name="Dooley E."/>
            <person name="Doricent M."/>
            <person name="Dorje P."/>
            <person name="Dorjee K."/>
            <person name="Dupes A."/>
            <person name="Elong R."/>
            <person name="Falk J."/>
            <person name="Farina A."/>
            <person name="Faro S."/>
            <person name="Ferguson D."/>
            <person name="Fisher S."/>
            <person name="Foley C.D."/>
            <person name="Franke A."/>
            <person name="Friedrich D."/>
            <person name="Gadbois L."/>
            <person name="Gearin G."/>
            <person name="Gearin C.R."/>
            <person name="Giannoukos G."/>
            <person name="Goode T."/>
            <person name="Graham J."/>
            <person name="Grandbois E."/>
            <person name="Grewal S."/>
            <person name="Gyaltsen K."/>
            <person name="Hafez N."/>
            <person name="Hagos B."/>
            <person name="Hall J."/>
            <person name="Henson C."/>
            <person name="Hollinger A."/>
            <person name="Honan T."/>
            <person name="Huard M.D."/>
            <person name="Hughes L."/>
            <person name="Hurhula B."/>
            <person name="Husby M.E."/>
            <person name="Kamat A."/>
            <person name="Kanga B."/>
            <person name="Kashin S."/>
            <person name="Khazanovich D."/>
            <person name="Kisner P."/>
            <person name="Lance K."/>
            <person name="Lara M."/>
            <person name="Lee W."/>
            <person name="Lennon N."/>
            <person name="Letendre F."/>
            <person name="LeVine R."/>
            <person name="Lipovsky A."/>
            <person name="Liu X."/>
            <person name="Liu J."/>
            <person name="Liu S."/>
            <person name="Lokyitsang T."/>
            <person name="Lokyitsang Y."/>
            <person name="Lubonja R."/>
            <person name="Lui A."/>
            <person name="MacDonald P."/>
            <person name="Magnisalis V."/>
            <person name="Maru K."/>
            <person name="Matthews C."/>
            <person name="McCusker W."/>
            <person name="McDonough S."/>
            <person name="Mehta T."/>
            <person name="Meldrim J."/>
            <person name="Meneus L."/>
            <person name="Mihai O."/>
            <person name="Mihalev A."/>
            <person name="Mihova T."/>
            <person name="Mittelman R."/>
            <person name="Mlenga V."/>
            <person name="Montmayeur A."/>
            <person name="Mulrain L."/>
            <person name="Navidi A."/>
            <person name="Naylor J."/>
            <person name="Negash T."/>
            <person name="Nguyen T."/>
            <person name="Nguyen N."/>
            <person name="Nicol R."/>
            <person name="Norbu C."/>
            <person name="Norbu N."/>
            <person name="Novod N."/>
            <person name="O'Neill B."/>
            <person name="Osman S."/>
            <person name="Markiewicz E."/>
            <person name="Oyono O.L."/>
            <person name="Patti C."/>
            <person name="Phunkhang P."/>
            <person name="Pierre F."/>
            <person name="Priest M."/>
            <person name="Raghuraman S."/>
            <person name="Rege F."/>
            <person name="Reyes R."/>
            <person name="Rise C."/>
            <person name="Rogov P."/>
            <person name="Ross K."/>
            <person name="Ryan E."/>
            <person name="Settipalli S."/>
            <person name="Shea T."/>
            <person name="Sherpa N."/>
            <person name="Shi L."/>
            <person name="Shih D."/>
            <person name="Sparrow T."/>
            <person name="Spaulding J."/>
            <person name="Stalker J."/>
            <person name="Stange-Thomann N."/>
            <person name="Stavropoulos S."/>
            <person name="Stone C."/>
            <person name="Strader C."/>
            <person name="Tesfaye S."/>
            <person name="Thomson T."/>
            <person name="Thoulutsang Y."/>
            <person name="Thoulutsang D."/>
            <person name="Topham K."/>
            <person name="Topping I."/>
            <person name="Tsamla T."/>
            <person name="Vassiliev H."/>
            <person name="Vo A."/>
            <person name="Wangchuk T."/>
            <person name="Wangdi T."/>
            <person name="Weiand M."/>
            <person name="Wilkinson J."/>
            <person name="Wilson A."/>
            <person name="Yadav S."/>
            <person name="Young G."/>
            <person name="Yu Q."/>
            <person name="Zembek L."/>
            <person name="Zhong D."/>
            <person name="Zimmer A."/>
            <person name="Zwirko Z."/>
            <person name="Jaffe D.B."/>
            <person name="Alvarez P."/>
            <person name="Brockman W."/>
            <person name="Butler J."/>
            <person name="Chin C."/>
            <person name="Gnerre S."/>
            <person name="Grabherr M."/>
            <person name="Kleber M."/>
            <person name="Mauceli E."/>
            <person name="MacCallum I."/>
        </authorList>
    </citation>
    <scope>NUCLEOTIDE SEQUENCE [LARGE SCALE GENOMIC DNA]</scope>
    <source>
        <strain evidence="12">Tai18E2 / Tucson 14021-0261.01</strain>
    </source>
</reference>
<dbReference type="HOGENOM" id="CLU_006842_0_3_1"/>
<dbReference type="PRINTS" id="PR00722">
    <property type="entry name" value="CHYMOTRYPSIN"/>
</dbReference>
<keyword evidence="5" id="KW-1015">Disulfide bond</keyword>
<reference evidence="11 12" key="2">
    <citation type="journal article" date="2007" name="PLoS Biol.">
        <title>Principles of genome evolution in the Drosophila melanogaster species group.</title>
        <authorList>
            <person name="Ranz J.M."/>
            <person name="Maurin D."/>
            <person name="Chan Y.S."/>
            <person name="von Grotthuss M."/>
            <person name="Hillier L.W."/>
            <person name="Roote J."/>
            <person name="Ashburner M."/>
            <person name="Bergman C.M."/>
        </authorList>
    </citation>
    <scope>NUCLEOTIDE SEQUENCE [LARGE SCALE GENOMIC DNA]</scope>
    <source>
        <strain evidence="12">Tai18E2 / Tucson 14021-0261.01</strain>
    </source>
</reference>
<dbReference type="OrthoDB" id="7854822at2759"/>
<dbReference type="SUPFAM" id="SSF50494">
    <property type="entry name" value="Trypsin-like serine proteases"/>
    <property type="match status" value="1"/>
</dbReference>
<feature type="signal peptide" evidence="9">
    <location>
        <begin position="1"/>
        <end position="21"/>
    </location>
</feature>
<evidence type="ECO:0000256" key="5">
    <source>
        <dbReference type="ARBA" id="ARBA00023157"/>
    </source>
</evidence>
<keyword evidence="2 9" id="KW-0732">Signal</keyword>
<feature type="chain" id="PRO_5006458651" description="Peptidase S1 domain-containing protein" evidence="9">
    <location>
        <begin position="22"/>
        <end position="307"/>
    </location>
</feature>
<dbReference type="EMBL" id="CM000157">
    <property type="protein sequence ID" value="EDW89032.2"/>
    <property type="molecule type" value="Genomic_DNA"/>
</dbReference>
<feature type="domain" description="Peptidase S1" evidence="10">
    <location>
        <begin position="31"/>
        <end position="264"/>
    </location>
</feature>
<comment type="similarity">
    <text evidence="7">Belongs to the peptidase S1 family. CLIP subfamily.</text>
</comment>
<keyword evidence="1" id="KW-0479">Metal-binding</keyword>
<sequence length="307" mass="34046">MQSVAIGISALLFLLPVPGSSQYLDGRCGLLPNGKIADDMSSPWMAYIHTSELLYVCGGSVITEKLVLTAAHCTRANEQLVVRVGEFMEADDDGDGTILSQHQVIQTFIHPLYNMTANANDIAIFGLATDIVFSKTIKPICILWWTIWRGYIDSIQVLSGARWGQPKDRNESYPFSITDIRRQPATMCSILNGTALLSSQFCAGDSDTKLCNADYSSPLGAIITFNKFKRFVLIGIATTNQSCNRASVYTDVLSYTEFILSVWRHYRKGERQPSQRGPAYTNASTLTEEVLREEGRPPKLPENPDFV</sequence>
<gene>
    <name evidence="11" type="primary">Dyak\GE24842</name>
    <name evidence="11" type="synonym">dyak_GLEANR_850</name>
    <name evidence="11" type="synonym">GE24842</name>
    <name evidence="11" type="ORF">Dyak_GE24842</name>
</gene>
<dbReference type="InterPro" id="IPR043504">
    <property type="entry name" value="Peptidase_S1_PA_chymotrypsin"/>
</dbReference>
<evidence type="ECO:0000256" key="7">
    <source>
        <dbReference type="ARBA" id="ARBA00024195"/>
    </source>
</evidence>
<dbReference type="GO" id="GO:0046872">
    <property type="term" value="F:metal ion binding"/>
    <property type="evidence" value="ECO:0007669"/>
    <property type="project" value="UniProtKB-KW"/>
</dbReference>
<dbReference type="KEGG" id="dya:Dyak_GE24842"/>
<evidence type="ECO:0000256" key="9">
    <source>
        <dbReference type="SAM" id="SignalP"/>
    </source>
</evidence>
<dbReference type="GO" id="GO:0006508">
    <property type="term" value="P:proteolysis"/>
    <property type="evidence" value="ECO:0007669"/>
    <property type="project" value="InterPro"/>
</dbReference>
<evidence type="ECO:0000313" key="12">
    <source>
        <dbReference type="Proteomes" id="UP000002282"/>
    </source>
</evidence>
<dbReference type="InterPro" id="IPR001254">
    <property type="entry name" value="Trypsin_dom"/>
</dbReference>
<dbReference type="SMART" id="SM00020">
    <property type="entry name" value="Tryp_SPc"/>
    <property type="match status" value="1"/>
</dbReference>
<dbReference type="InterPro" id="IPR001314">
    <property type="entry name" value="Peptidase_S1A"/>
</dbReference>
<evidence type="ECO:0000256" key="1">
    <source>
        <dbReference type="ARBA" id="ARBA00022723"/>
    </source>
</evidence>
<dbReference type="InterPro" id="IPR018114">
    <property type="entry name" value="TRYPSIN_HIS"/>
</dbReference>
<evidence type="ECO:0000256" key="2">
    <source>
        <dbReference type="ARBA" id="ARBA00022729"/>
    </source>
</evidence>
<evidence type="ECO:0000256" key="6">
    <source>
        <dbReference type="ARBA" id="ARBA00023180"/>
    </source>
</evidence>
<evidence type="ECO:0000259" key="10">
    <source>
        <dbReference type="PROSITE" id="PS50240"/>
    </source>
</evidence>
<proteinExistence type="inferred from homology"/>
<dbReference type="InterPro" id="IPR051333">
    <property type="entry name" value="CLIP_Serine_Protease"/>
</dbReference>
<dbReference type="Proteomes" id="UP000002282">
    <property type="component" value="Chromosome 2L"/>
</dbReference>
<accession>B4P0V8</accession>
<evidence type="ECO:0000313" key="11">
    <source>
        <dbReference type="EMBL" id="EDW89032.2"/>
    </source>
</evidence>
<dbReference type="FunFam" id="2.40.10.10:FF:000028">
    <property type="entry name" value="Serine protease easter"/>
    <property type="match status" value="1"/>
</dbReference>